<dbReference type="NCBIfam" id="NF001080">
    <property type="entry name" value="PRK00121.2-2"/>
    <property type="match status" value="1"/>
</dbReference>
<dbReference type="GO" id="GO:0008176">
    <property type="term" value="F:tRNA (guanine(46)-N7)-methyltransferase activity"/>
    <property type="evidence" value="ECO:0007669"/>
    <property type="project" value="UniProtKB-UniRule"/>
</dbReference>
<accession>A0A0D1A8U0</accession>
<evidence type="ECO:0000256" key="5">
    <source>
        <dbReference type="ARBA" id="ARBA00022691"/>
    </source>
</evidence>
<evidence type="ECO:0000256" key="7">
    <source>
        <dbReference type="ARBA" id="ARBA00060552"/>
    </source>
</evidence>
<keyword evidence="5 9" id="KW-0949">S-adenosyl-L-methionine</keyword>
<reference evidence="10 11" key="1">
    <citation type="submission" date="2013-08" db="EMBL/GenBank/DDBJ databases">
        <title>Lactobacillus wasatchii sp. WDC04, a late gas producing bacteria isolated from aged chedder cheese.</title>
        <authorList>
            <person name="Oberg C.J."/>
            <person name="Culumber M."/>
            <person name="McMahon D.J."/>
            <person name="Broadbent J.R."/>
            <person name="Oberg T.S."/>
            <person name="Ortaki F."/>
        </authorList>
    </citation>
    <scope>NUCLEOTIDE SEQUENCE [LARGE SCALE GENOMIC DNA]</scope>
    <source>
        <strain evidence="10 11">WDC04</strain>
    </source>
</reference>
<gene>
    <name evidence="9" type="primary">trmB</name>
    <name evidence="10" type="ORF">WDC_0269</name>
</gene>
<comment type="caution">
    <text evidence="10">The sequence shown here is derived from an EMBL/GenBank/DDBJ whole genome shotgun (WGS) entry which is preliminary data.</text>
</comment>
<evidence type="ECO:0000256" key="6">
    <source>
        <dbReference type="ARBA" id="ARBA00022694"/>
    </source>
</evidence>
<dbReference type="FunFam" id="3.40.50.150:FF:000035">
    <property type="entry name" value="tRNA (guanine-N(7)-)-methyltransferase"/>
    <property type="match status" value="1"/>
</dbReference>
<dbReference type="PROSITE" id="PS51625">
    <property type="entry name" value="SAM_MT_TRMB"/>
    <property type="match status" value="1"/>
</dbReference>
<keyword evidence="4 9" id="KW-0808">Transferase</keyword>
<evidence type="ECO:0000256" key="1">
    <source>
        <dbReference type="ARBA" id="ARBA00000142"/>
    </source>
</evidence>
<evidence type="ECO:0000256" key="2">
    <source>
        <dbReference type="ARBA" id="ARBA00003015"/>
    </source>
</evidence>
<evidence type="ECO:0000313" key="11">
    <source>
        <dbReference type="Proteomes" id="UP000032279"/>
    </source>
</evidence>
<feature type="binding site" evidence="9">
    <location>
        <position position="44"/>
    </location>
    <ligand>
        <name>S-adenosyl-L-methionine</name>
        <dbReference type="ChEBI" id="CHEBI:59789"/>
    </ligand>
</feature>
<dbReference type="GO" id="GO:0043527">
    <property type="term" value="C:tRNA methyltransferase complex"/>
    <property type="evidence" value="ECO:0007669"/>
    <property type="project" value="TreeGrafter"/>
</dbReference>
<dbReference type="InterPro" id="IPR003358">
    <property type="entry name" value="tRNA_(Gua-N-7)_MeTrfase_Trmb"/>
</dbReference>
<evidence type="ECO:0000256" key="9">
    <source>
        <dbReference type="HAMAP-Rule" id="MF_01057"/>
    </source>
</evidence>
<comment type="function">
    <text evidence="2 9">Catalyzes the formation of N(7)-methylguanine at position 46 (m7G46) in tRNA.</text>
</comment>
<comment type="pathway">
    <text evidence="7 9">tRNA modification; N(7)-methylguanine-tRNA biosynthesis.</text>
</comment>
<comment type="caution">
    <text evidence="9">Lacks conserved residue(s) required for the propagation of feature annotation.</text>
</comment>
<dbReference type="InterPro" id="IPR029063">
    <property type="entry name" value="SAM-dependent_MTases_sf"/>
</dbReference>
<evidence type="ECO:0000256" key="4">
    <source>
        <dbReference type="ARBA" id="ARBA00022679"/>
    </source>
</evidence>
<feature type="binding site" evidence="9">
    <location>
        <position position="154"/>
    </location>
    <ligand>
        <name>substrate</name>
    </ligand>
</feature>
<proteinExistence type="inferred from homology"/>
<dbReference type="PANTHER" id="PTHR23417">
    <property type="entry name" value="3-DEOXY-D-MANNO-OCTULOSONIC-ACID TRANSFERASE/TRNA GUANINE-N 7 - -METHYLTRANSFERASE"/>
    <property type="match status" value="1"/>
</dbReference>
<dbReference type="Pfam" id="PF02390">
    <property type="entry name" value="Methyltransf_4"/>
    <property type="match status" value="1"/>
</dbReference>
<dbReference type="InterPro" id="IPR055361">
    <property type="entry name" value="tRNA_methyltr_TrmB_bact"/>
</dbReference>
<evidence type="ECO:0000313" key="10">
    <source>
        <dbReference type="EMBL" id="KIS04067.1"/>
    </source>
</evidence>
<dbReference type="RefSeq" id="WP_044010003.1">
    <property type="nucleotide sequence ID" value="NZ_AWTT01000004.1"/>
</dbReference>
<dbReference type="AlphaFoldDB" id="A0A0D1A8U0"/>
<keyword evidence="3 9" id="KW-0489">Methyltransferase</keyword>
<dbReference type="HAMAP" id="MF_01057">
    <property type="entry name" value="tRNA_methyltr_TrmB"/>
    <property type="match status" value="1"/>
</dbReference>
<dbReference type="Proteomes" id="UP000032279">
    <property type="component" value="Unassembled WGS sequence"/>
</dbReference>
<dbReference type="OrthoDB" id="9802090at2"/>
<dbReference type="PANTHER" id="PTHR23417:SF14">
    <property type="entry name" value="PENTACOTRIPEPTIDE-REPEAT REGION OF PRORP DOMAIN-CONTAINING PROTEIN"/>
    <property type="match status" value="1"/>
</dbReference>
<feature type="binding site" evidence="9">
    <location>
        <position position="118"/>
    </location>
    <ligand>
        <name>S-adenosyl-L-methionine</name>
        <dbReference type="ChEBI" id="CHEBI:59789"/>
    </ligand>
</feature>
<dbReference type="NCBIfam" id="TIGR00091">
    <property type="entry name" value="tRNA (guanosine(46)-N7)-methyltransferase TrmB"/>
    <property type="match status" value="1"/>
</dbReference>
<protein>
    <recommendedName>
        <fullName evidence="9">tRNA (guanine-N(7)-)-methyltransferase</fullName>
        <ecNumber evidence="9">2.1.1.33</ecNumber>
    </recommendedName>
    <alternativeName>
        <fullName evidence="9">tRNA (guanine(46)-N(7))-methyltransferase</fullName>
    </alternativeName>
    <alternativeName>
        <fullName evidence="9">tRNA(m7G46)-methyltransferase</fullName>
    </alternativeName>
</protein>
<comment type="similarity">
    <text evidence="8 9">Belongs to the class I-like SAM-binding methyltransferase superfamily. TrmB family.</text>
</comment>
<dbReference type="EC" id="2.1.1.33" evidence="9"/>
<evidence type="ECO:0000256" key="8">
    <source>
        <dbReference type="ARBA" id="ARBA00060767"/>
    </source>
</evidence>
<comment type="catalytic activity">
    <reaction evidence="1 9">
        <text>guanosine(46) in tRNA + S-adenosyl-L-methionine = N(7)-methylguanosine(46) in tRNA + S-adenosyl-L-homocysteine</text>
        <dbReference type="Rhea" id="RHEA:42708"/>
        <dbReference type="Rhea" id="RHEA-COMP:10188"/>
        <dbReference type="Rhea" id="RHEA-COMP:10189"/>
        <dbReference type="ChEBI" id="CHEBI:57856"/>
        <dbReference type="ChEBI" id="CHEBI:59789"/>
        <dbReference type="ChEBI" id="CHEBI:74269"/>
        <dbReference type="ChEBI" id="CHEBI:74480"/>
        <dbReference type="EC" id="2.1.1.33"/>
    </reaction>
</comment>
<evidence type="ECO:0000256" key="3">
    <source>
        <dbReference type="ARBA" id="ARBA00022603"/>
    </source>
</evidence>
<dbReference type="UniPathway" id="UPA00989"/>
<dbReference type="STRING" id="1335616.WDC_0269"/>
<dbReference type="EMBL" id="AWTT01000004">
    <property type="protein sequence ID" value="KIS04067.1"/>
    <property type="molecule type" value="Genomic_DNA"/>
</dbReference>
<feature type="binding site" evidence="9">
    <location>
        <position position="69"/>
    </location>
    <ligand>
        <name>S-adenosyl-L-methionine</name>
        <dbReference type="ChEBI" id="CHEBI:59789"/>
    </ligand>
</feature>
<keyword evidence="11" id="KW-1185">Reference proteome</keyword>
<feature type="binding site" evidence="9">
    <location>
        <begin position="192"/>
        <end position="195"/>
    </location>
    <ligand>
        <name>substrate</name>
    </ligand>
</feature>
<dbReference type="PATRIC" id="fig|1335616.4.peg.268"/>
<sequence>MRVRNKPWAQPLIDANSELITEAPEQYAGQWETRFVANQPIHVEIGMGKGQFIVGMAKAHPEINFIGVEIQKSVAATALKLALPEKLPNLQLVSGAGESIDTYFQPQEVTQLYLNFSDPWPKTRHTKRRLTYKSFLAAYQNILPANGVIELKTDNQGFFEYSLVSLNNFGMVFDGVWLDLHNSEENEANVETEYEQKFSAKGQPIYKVRAHFISPKNKQRSEK</sequence>
<dbReference type="Gene3D" id="3.40.50.150">
    <property type="entry name" value="Vaccinia Virus protein VP39"/>
    <property type="match status" value="1"/>
</dbReference>
<keyword evidence="6 9" id="KW-0819">tRNA processing</keyword>
<dbReference type="SUPFAM" id="SSF53335">
    <property type="entry name" value="S-adenosyl-L-methionine-dependent methyltransferases"/>
    <property type="match status" value="1"/>
</dbReference>
<feature type="binding site" evidence="9">
    <location>
        <position position="122"/>
    </location>
    <ligand>
        <name>substrate</name>
    </ligand>
</feature>
<name>A0A0D1A8U0_9LACO</name>
<organism evidence="10 11">
    <name type="scientific">Paucilactobacillus wasatchensis</name>
    <dbReference type="NCBI Taxonomy" id="1335616"/>
    <lineage>
        <taxon>Bacteria</taxon>
        <taxon>Bacillati</taxon>
        <taxon>Bacillota</taxon>
        <taxon>Bacilli</taxon>
        <taxon>Lactobacillales</taxon>
        <taxon>Lactobacillaceae</taxon>
        <taxon>Paucilactobacillus</taxon>
    </lineage>
</organism>